<accession>A0A941EN97</accession>
<evidence type="ECO:0000256" key="8">
    <source>
        <dbReference type="SAM" id="MobiDB-lite"/>
    </source>
</evidence>
<dbReference type="PANTHER" id="PTHR43744">
    <property type="entry name" value="ABC TRANSPORTER PERMEASE PROTEIN MG189-RELATED-RELATED"/>
    <property type="match status" value="1"/>
</dbReference>
<evidence type="ECO:0000256" key="1">
    <source>
        <dbReference type="ARBA" id="ARBA00004651"/>
    </source>
</evidence>
<feature type="transmembrane region" description="Helical" evidence="7">
    <location>
        <begin position="140"/>
        <end position="160"/>
    </location>
</feature>
<evidence type="ECO:0000256" key="6">
    <source>
        <dbReference type="ARBA" id="ARBA00023136"/>
    </source>
</evidence>
<evidence type="ECO:0000256" key="5">
    <source>
        <dbReference type="ARBA" id="ARBA00022989"/>
    </source>
</evidence>
<feature type="transmembrane region" description="Helical" evidence="7">
    <location>
        <begin position="102"/>
        <end position="128"/>
    </location>
</feature>
<dbReference type="AlphaFoldDB" id="A0A941EN97"/>
<evidence type="ECO:0000256" key="3">
    <source>
        <dbReference type="ARBA" id="ARBA00022475"/>
    </source>
</evidence>
<dbReference type="EMBL" id="JAGSOG010000051">
    <property type="protein sequence ID" value="MBR7834190.1"/>
    <property type="molecule type" value="Genomic_DNA"/>
</dbReference>
<dbReference type="SUPFAM" id="SSF161098">
    <property type="entry name" value="MetI-like"/>
    <property type="match status" value="1"/>
</dbReference>
<reference evidence="10" key="1">
    <citation type="submission" date="2021-04" db="EMBL/GenBank/DDBJ databases">
        <title>Genome based classification of Actinospica acidithermotolerans sp. nov., an actinobacterium isolated from an Indonesian hot spring.</title>
        <authorList>
            <person name="Kusuma A.B."/>
            <person name="Putra K.E."/>
            <person name="Nafisah S."/>
            <person name="Loh J."/>
            <person name="Nouioui I."/>
            <person name="Goodfellow M."/>
        </authorList>
    </citation>
    <scope>NUCLEOTIDE SEQUENCE</scope>
    <source>
        <strain evidence="10">CSCA 57</strain>
    </source>
</reference>
<feature type="transmembrane region" description="Helical" evidence="7">
    <location>
        <begin position="211"/>
        <end position="236"/>
    </location>
</feature>
<dbReference type="GO" id="GO:0005886">
    <property type="term" value="C:plasma membrane"/>
    <property type="evidence" value="ECO:0007669"/>
    <property type="project" value="UniProtKB-SubCell"/>
</dbReference>
<keyword evidence="6 7" id="KW-0472">Membrane</keyword>
<sequence length="322" mass="34591">MSTVTETGRRFRPASARGFRKPDQNRRPVWEEKPSWYGQFGKGSVITVVMLLILVPVWGVVLTSFSDKGSINSAGGGLVLIPHGLSLQNYQLIFSGGTVSRALFVTVLITVVGTAISMVVSVLCAYGLSRSSSFAQRPVLMTLVVTMFFNGGIIPTFLVVNDLKLYGSLWALILPSAVNVFNILVLRAFFTGTASELIEAARLDGASEWRVLWSVVVPTSRAVIAVITMFYAVAYWGTFFNAILYESENATNNPLAVVIYDYTLLGTTMPGMGTTGVGGLAQASQTGLSMATVTLSLIPIVVLTPFVQRHFAKGMLTGAVKG</sequence>
<gene>
    <name evidence="10" type="ORF">KDL01_13025</name>
</gene>
<evidence type="ECO:0000256" key="2">
    <source>
        <dbReference type="ARBA" id="ARBA00022448"/>
    </source>
</evidence>
<comment type="similarity">
    <text evidence="7">Belongs to the binding-protein-dependent transport system permease family.</text>
</comment>
<evidence type="ECO:0000256" key="7">
    <source>
        <dbReference type="RuleBase" id="RU363032"/>
    </source>
</evidence>
<keyword evidence="5 7" id="KW-1133">Transmembrane helix</keyword>
<protein>
    <submittedName>
        <fullName evidence="10">Carbohydrate ABC transporter permease</fullName>
    </submittedName>
</protein>
<dbReference type="PANTHER" id="PTHR43744:SF9">
    <property type="entry name" value="POLYGALACTURONAN_RHAMNOGALACTURONAN TRANSPORT SYSTEM PERMEASE PROTEIN YTCP"/>
    <property type="match status" value="1"/>
</dbReference>
<feature type="transmembrane region" description="Helical" evidence="7">
    <location>
        <begin position="43"/>
        <end position="65"/>
    </location>
</feature>
<feature type="transmembrane region" description="Helical" evidence="7">
    <location>
        <begin position="288"/>
        <end position="307"/>
    </location>
</feature>
<dbReference type="Proteomes" id="UP000675781">
    <property type="component" value="Unassembled WGS sequence"/>
</dbReference>
<dbReference type="Pfam" id="PF00528">
    <property type="entry name" value="BPD_transp_1"/>
    <property type="match status" value="1"/>
</dbReference>
<comment type="caution">
    <text evidence="10">The sequence shown here is derived from an EMBL/GenBank/DDBJ whole genome shotgun (WGS) entry which is preliminary data.</text>
</comment>
<dbReference type="GO" id="GO:0055085">
    <property type="term" value="P:transmembrane transport"/>
    <property type="evidence" value="ECO:0007669"/>
    <property type="project" value="InterPro"/>
</dbReference>
<evidence type="ECO:0000256" key="4">
    <source>
        <dbReference type="ARBA" id="ARBA00022692"/>
    </source>
</evidence>
<feature type="transmembrane region" description="Helical" evidence="7">
    <location>
        <begin position="166"/>
        <end position="190"/>
    </location>
</feature>
<keyword evidence="11" id="KW-1185">Reference proteome</keyword>
<feature type="domain" description="ABC transmembrane type-1" evidence="9">
    <location>
        <begin position="103"/>
        <end position="307"/>
    </location>
</feature>
<comment type="subcellular location">
    <subcellularLocation>
        <location evidence="1 7">Cell membrane</location>
        <topology evidence="1 7">Multi-pass membrane protein</topology>
    </subcellularLocation>
</comment>
<dbReference type="CDD" id="cd06261">
    <property type="entry name" value="TM_PBP2"/>
    <property type="match status" value="1"/>
</dbReference>
<keyword evidence="4 7" id="KW-0812">Transmembrane</keyword>
<dbReference type="RefSeq" id="WP_212528711.1">
    <property type="nucleotide sequence ID" value="NZ_JAGSOG010000051.1"/>
</dbReference>
<organism evidence="10 11">
    <name type="scientific">Actinospica durhamensis</name>
    <dbReference type="NCBI Taxonomy" id="1508375"/>
    <lineage>
        <taxon>Bacteria</taxon>
        <taxon>Bacillati</taxon>
        <taxon>Actinomycetota</taxon>
        <taxon>Actinomycetes</taxon>
        <taxon>Catenulisporales</taxon>
        <taxon>Actinospicaceae</taxon>
        <taxon>Actinospica</taxon>
    </lineage>
</organism>
<keyword evidence="3" id="KW-1003">Cell membrane</keyword>
<proteinExistence type="inferred from homology"/>
<evidence type="ECO:0000313" key="10">
    <source>
        <dbReference type="EMBL" id="MBR7834190.1"/>
    </source>
</evidence>
<feature type="region of interest" description="Disordered" evidence="8">
    <location>
        <begin position="1"/>
        <end position="26"/>
    </location>
</feature>
<evidence type="ECO:0000259" key="9">
    <source>
        <dbReference type="PROSITE" id="PS50928"/>
    </source>
</evidence>
<name>A0A941EN97_9ACTN</name>
<dbReference type="Gene3D" id="1.10.3720.10">
    <property type="entry name" value="MetI-like"/>
    <property type="match status" value="1"/>
</dbReference>
<dbReference type="InterPro" id="IPR035906">
    <property type="entry name" value="MetI-like_sf"/>
</dbReference>
<dbReference type="PROSITE" id="PS50928">
    <property type="entry name" value="ABC_TM1"/>
    <property type="match status" value="1"/>
</dbReference>
<keyword evidence="2 7" id="KW-0813">Transport</keyword>
<dbReference type="InterPro" id="IPR000515">
    <property type="entry name" value="MetI-like"/>
</dbReference>
<evidence type="ECO:0000313" key="11">
    <source>
        <dbReference type="Proteomes" id="UP000675781"/>
    </source>
</evidence>